<dbReference type="GO" id="GO:0044874">
    <property type="term" value="P:lipoprotein localization to outer membrane"/>
    <property type="evidence" value="ECO:0007669"/>
    <property type="project" value="TreeGrafter"/>
</dbReference>
<evidence type="ECO:0000256" key="5">
    <source>
        <dbReference type="ARBA" id="ARBA00023136"/>
    </source>
</evidence>
<dbReference type="PANTHER" id="PTHR30489">
    <property type="entry name" value="LIPOPROTEIN-RELEASING SYSTEM TRANSMEMBRANE PROTEIN LOLE"/>
    <property type="match status" value="1"/>
</dbReference>
<keyword evidence="3 6" id="KW-0812">Transmembrane</keyword>
<dbReference type="OrthoDB" id="170372at2157"/>
<feature type="domain" description="ABC3 transporter permease C-terminal" evidence="7">
    <location>
        <begin position="296"/>
        <end position="414"/>
    </location>
</feature>
<gene>
    <name evidence="8" type="ORF">AArcMg_1887</name>
</gene>
<dbReference type="EMBL" id="CP027033">
    <property type="protein sequence ID" value="AXR81894.1"/>
    <property type="molecule type" value="Genomic_DNA"/>
</dbReference>
<evidence type="ECO:0000256" key="4">
    <source>
        <dbReference type="ARBA" id="ARBA00022989"/>
    </source>
</evidence>
<reference evidence="9" key="1">
    <citation type="submission" date="2018-02" db="EMBL/GenBank/DDBJ databases">
        <title>Phenotypic and genomic properties of facultatively anaerobic sulfur-reducing natronoarchaea from hypersaline soda lakes.</title>
        <authorList>
            <person name="Sorokin D.Y."/>
            <person name="Kublanov I.V."/>
            <person name="Roman P."/>
            <person name="Sinninghe Damste J.S."/>
            <person name="Golyshin P.N."/>
            <person name="Rojo D."/>
            <person name="Ciordia S."/>
            <person name="Mena M.D.C."/>
            <person name="Ferrer M."/>
            <person name="Messina E."/>
            <person name="Smedile F."/>
            <person name="La Spada G."/>
            <person name="La Cono V."/>
            <person name="Yakimov M.M."/>
        </authorList>
    </citation>
    <scope>NUCLEOTIDE SEQUENCE [LARGE SCALE GENOMIC DNA]</scope>
    <source>
        <strain evidence="9">AArc-Mg</strain>
    </source>
</reference>
<dbReference type="InterPro" id="IPR051447">
    <property type="entry name" value="Lipoprotein-release_system"/>
</dbReference>
<dbReference type="InterPro" id="IPR003838">
    <property type="entry name" value="ABC3_permease_C"/>
</dbReference>
<dbReference type="Proteomes" id="UP000258613">
    <property type="component" value="Chromosome"/>
</dbReference>
<keyword evidence="2" id="KW-1003">Cell membrane</keyword>
<keyword evidence="4 6" id="KW-1133">Transmembrane helix</keyword>
<keyword evidence="9" id="KW-1185">Reference proteome</keyword>
<evidence type="ECO:0000256" key="1">
    <source>
        <dbReference type="ARBA" id="ARBA00004651"/>
    </source>
</evidence>
<evidence type="ECO:0000259" key="7">
    <source>
        <dbReference type="Pfam" id="PF02687"/>
    </source>
</evidence>
<evidence type="ECO:0000256" key="3">
    <source>
        <dbReference type="ARBA" id="ARBA00022692"/>
    </source>
</evidence>
<protein>
    <submittedName>
        <fullName evidence="8">Lipoprotein releasing system transmembrane protein LolC</fullName>
    </submittedName>
</protein>
<evidence type="ECO:0000313" key="9">
    <source>
        <dbReference type="Proteomes" id="UP000258613"/>
    </source>
</evidence>
<feature type="transmembrane region" description="Helical" evidence="6">
    <location>
        <begin position="387"/>
        <end position="411"/>
    </location>
</feature>
<evidence type="ECO:0000256" key="2">
    <source>
        <dbReference type="ARBA" id="ARBA00022475"/>
    </source>
</evidence>
<dbReference type="KEGG" id="nag:AArcMg_1887"/>
<sequence length="421" mass="43005">MVGDREGTRHTRWAGIVSLSVMRLWKRATRTRSGRVAAILVTVALTTALLLMVTGVALALADGGTATDDDATVEVVPDDSATLSAVDGVERPRLGETNERAASMHTHEDVDHASPVLAEPGRLEAADGDDQPTVLLVGVVADGEPRTAAGLPTDDLEPGDPHYANGSYDGVPEGEIVLSEAAANRLGASEGDELDVPTPEAAAETHSVTLTVAAVEEGADDGDTDVPVALVQLSELQSFTGADDGQLADRVIVWGEPAAAESAATEAYPDAAVESNAPTDPSALFDDGLALATSLLALFVGIVICSSFVATTAGMTVNDDRRSLAVLESVGIPRRGRLVLVAVSTLVTTVCGALLGAAIGIAGIQVVNALAAATIAPGTVALIHPLFVPYAVGVALVAGLLAMPYPLAIAARTSVLEEVRR</sequence>
<keyword evidence="5 6" id="KW-0472">Membrane</keyword>
<comment type="subcellular location">
    <subcellularLocation>
        <location evidence="1">Cell membrane</location>
        <topology evidence="1">Multi-pass membrane protein</topology>
    </subcellularLocation>
</comment>
<keyword evidence="8" id="KW-0449">Lipoprotein</keyword>
<accession>A0A346PQU9</accession>
<dbReference type="GeneID" id="37642378"/>
<dbReference type="Pfam" id="PF02687">
    <property type="entry name" value="FtsX"/>
    <property type="match status" value="1"/>
</dbReference>
<dbReference type="AlphaFoldDB" id="A0A346PQU9"/>
<proteinExistence type="predicted"/>
<organism evidence="8 9">
    <name type="scientific">Natrarchaeobaculum sulfurireducens</name>
    <dbReference type="NCBI Taxonomy" id="2044521"/>
    <lineage>
        <taxon>Archaea</taxon>
        <taxon>Methanobacteriati</taxon>
        <taxon>Methanobacteriota</taxon>
        <taxon>Stenosarchaea group</taxon>
        <taxon>Halobacteria</taxon>
        <taxon>Halobacteriales</taxon>
        <taxon>Natrialbaceae</taxon>
        <taxon>Natrarchaeobaculum</taxon>
    </lineage>
</organism>
<feature type="transmembrane region" description="Helical" evidence="6">
    <location>
        <begin position="36"/>
        <end position="61"/>
    </location>
</feature>
<name>A0A346PQU9_9EURY</name>
<feature type="transmembrane region" description="Helical" evidence="6">
    <location>
        <begin position="289"/>
        <end position="317"/>
    </location>
</feature>
<dbReference type="RefSeq" id="WP_117368600.1">
    <property type="nucleotide sequence ID" value="NZ_CP027033.1"/>
</dbReference>
<feature type="transmembrane region" description="Helical" evidence="6">
    <location>
        <begin position="338"/>
        <end position="367"/>
    </location>
</feature>
<dbReference type="PANTHER" id="PTHR30489:SF0">
    <property type="entry name" value="LIPOPROTEIN-RELEASING SYSTEM TRANSMEMBRANE PROTEIN LOLE"/>
    <property type="match status" value="1"/>
</dbReference>
<evidence type="ECO:0000313" key="8">
    <source>
        <dbReference type="EMBL" id="AXR81894.1"/>
    </source>
</evidence>
<dbReference type="GO" id="GO:0098797">
    <property type="term" value="C:plasma membrane protein complex"/>
    <property type="evidence" value="ECO:0007669"/>
    <property type="project" value="TreeGrafter"/>
</dbReference>
<evidence type="ECO:0000256" key="6">
    <source>
        <dbReference type="SAM" id="Phobius"/>
    </source>
</evidence>